<dbReference type="Pfam" id="PF07848">
    <property type="entry name" value="PaaX"/>
    <property type="match status" value="1"/>
</dbReference>
<dbReference type="InterPro" id="IPR013225">
    <property type="entry name" value="PaaX_C"/>
</dbReference>
<accession>A0A239JZS3</accession>
<dbReference type="PIRSF" id="PIRSF020623">
    <property type="entry name" value="PaaX"/>
    <property type="match status" value="1"/>
</dbReference>
<organism evidence="4 5">
    <name type="scientific">Rhodococcoides kyotonense</name>
    <dbReference type="NCBI Taxonomy" id="398843"/>
    <lineage>
        <taxon>Bacteria</taxon>
        <taxon>Bacillati</taxon>
        <taxon>Actinomycetota</taxon>
        <taxon>Actinomycetes</taxon>
        <taxon>Mycobacteriales</taxon>
        <taxon>Nocardiaceae</taxon>
        <taxon>Rhodococcoides</taxon>
    </lineage>
</organism>
<reference evidence="5" key="1">
    <citation type="submission" date="2017-06" db="EMBL/GenBank/DDBJ databases">
        <authorList>
            <person name="Varghese N."/>
            <person name="Submissions S."/>
        </authorList>
    </citation>
    <scope>NUCLEOTIDE SEQUENCE [LARGE SCALE GENOMIC DNA]</scope>
    <source>
        <strain evidence="5">JCM 23211</strain>
    </source>
</reference>
<evidence type="ECO:0000259" key="3">
    <source>
        <dbReference type="Pfam" id="PF20803"/>
    </source>
</evidence>
<feature type="domain" description="Transcriptional repressor PaaX-like C-terminal" evidence="2">
    <location>
        <begin position="195"/>
        <end position="275"/>
    </location>
</feature>
<dbReference type="Gene3D" id="3.30.70.2650">
    <property type="match status" value="1"/>
</dbReference>
<dbReference type="EMBL" id="FZOW01000009">
    <property type="protein sequence ID" value="SNT11587.1"/>
    <property type="molecule type" value="Genomic_DNA"/>
</dbReference>
<sequence>MSPVTDSLSKEVSRPTAGSSARSALISILGEFVNPYRRPVRTSALLYALARLGYGEPASRQAIARAGASGLITAEKDGRETKWSLTELGHRLFVEGTNRVFPDASRSGRWDGRWLVVIAPVPESHRAVRKKLYAAFRWAGFGNPSPGVWVTPHVDRLPEATDVIDSLGLSPNTVSFVGSPAAAGISENELVQRSWDLEKIADTYDELLNRFEDKRGLSGEAALVAHLELVDALRQTPYMDPHLPDALLPEWSGLGAVKRLQDLRTEWAPAAHAHWLSVARLD</sequence>
<evidence type="ECO:0000259" key="2">
    <source>
        <dbReference type="Pfam" id="PF08223"/>
    </source>
</evidence>
<evidence type="ECO:0000313" key="5">
    <source>
        <dbReference type="Proteomes" id="UP000198327"/>
    </source>
</evidence>
<proteinExistence type="predicted"/>
<feature type="domain" description="Transcriptional repressor PaaX-like N-terminal" evidence="1">
    <location>
        <begin position="20"/>
        <end position="87"/>
    </location>
</feature>
<dbReference type="InterPro" id="IPR012906">
    <property type="entry name" value="PaaX-like_N"/>
</dbReference>
<dbReference type="InterPro" id="IPR011965">
    <property type="entry name" value="PaaX_trns_reg"/>
</dbReference>
<gene>
    <name evidence="4" type="ORF">SAMN05421642_109182</name>
</gene>
<dbReference type="OrthoDB" id="2270427at2"/>
<dbReference type="RefSeq" id="WP_089248155.1">
    <property type="nucleotide sequence ID" value="NZ_FZOW01000009.1"/>
</dbReference>
<dbReference type="Gene3D" id="1.10.10.10">
    <property type="entry name" value="Winged helix-like DNA-binding domain superfamily/Winged helix DNA-binding domain"/>
    <property type="match status" value="1"/>
</dbReference>
<evidence type="ECO:0000259" key="1">
    <source>
        <dbReference type="Pfam" id="PF07848"/>
    </source>
</evidence>
<dbReference type="Pfam" id="PF08223">
    <property type="entry name" value="PaaX_C"/>
    <property type="match status" value="1"/>
</dbReference>
<dbReference type="InterPro" id="IPR036388">
    <property type="entry name" value="WH-like_DNA-bd_sf"/>
</dbReference>
<dbReference type="Proteomes" id="UP000198327">
    <property type="component" value="Unassembled WGS sequence"/>
</dbReference>
<name>A0A239JZS3_9NOCA</name>
<keyword evidence="5" id="KW-1185">Reference proteome</keyword>
<dbReference type="PANTHER" id="PTHR30319">
    <property type="entry name" value="PHENYLACETIC ACID REGULATOR-RELATED TRANSCRIPTIONAL REPRESSOR"/>
    <property type="match status" value="1"/>
</dbReference>
<evidence type="ECO:0000313" key="4">
    <source>
        <dbReference type="EMBL" id="SNT11587.1"/>
    </source>
</evidence>
<protein>
    <submittedName>
        <fullName evidence="4">Phenylacetic acid degradation operon negative regulatory protein</fullName>
    </submittedName>
</protein>
<dbReference type="PANTHER" id="PTHR30319:SF1">
    <property type="entry name" value="TRANSCRIPTIONAL REPRESSOR PAAX"/>
    <property type="match status" value="1"/>
</dbReference>
<dbReference type="AlphaFoldDB" id="A0A239JZS3"/>
<dbReference type="GO" id="GO:0006351">
    <property type="term" value="P:DNA-templated transcription"/>
    <property type="evidence" value="ECO:0007669"/>
    <property type="project" value="InterPro"/>
</dbReference>
<dbReference type="Pfam" id="PF20803">
    <property type="entry name" value="PaaX_M"/>
    <property type="match status" value="1"/>
</dbReference>
<feature type="domain" description="Transcriptional repressor PaaX-like central Cas2-like" evidence="3">
    <location>
        <begin position="109"/>
        <end position="181"/>
    </location>
</feature>
<dbReference type="InterPro" id="IPR048846">
    <property type="entry name" value="PaaX-like_central"/>
</dbReference>